<feature type="domain" description="CHRD" evidence="2">
    <location>
        <begin position="151"/>
        <end position="277"/>
    </location>
</feature>
<evidence type="ECO:0000259" key="2">
    <source>
        <dbReference type="SMART" id="SM00754"/>
    </source>
</evidence>
<evidence type="ECO:0000313" key="3">
    <source>
        <dbReference type="EMBL" id="OSX72397.1"/>
    </source>
</evidence>
<organism evidence="3 4">
    <name type="scientific">Porphyra umbilicalis</name>
    <name type="common">Purple laver</name>
    <name type="synonym">Red alga</name>
    <dbReference type="NCBI Taxonomy" id="2786"/>
    <lineage>
        <taxon>Eukaryota</taxon>
        <taxon>Rhodophyta</taxon>
        <taxon>Bangiophyceae</taxon>
        <taxon>Bangiales</taxon>
        <taxon>Bangiaceae</taxon>
        <taxon>Porphyra</taxon>
    </lineage>
</organism>
<dbReference type="Pfam" id="PF07452">
    <property type="entry name" value="CHRD"/>
    <property type="match status" value="3"/>
</dbReference>
<protein>
    <recommendedName>
        <fullName evidence="2">CHRD domain-containing protein</fullName>
    </recommendedName>
</protein>
<dbReference type="InterPro" id="IPR010895">
    <property type="entry name" value="CHRD"/>
</dbReference>
<dbReference type="EMBL" id="KV919064">
    <property type="protein sequence ID" value="OSX72397.1"/>
    <property type="molecule type" value="Genomic_DNA"/>
</dbReference>
<dbReference type="OrthoDB" id="515473at2759"/>
<sequence>MAFTKLAAAAVAALAVAATSVSTASATHAGNYIAYLSGHQMVPPVNAAGTGMVQASYDAATKMLSVSFEFRGLAMGVKELGLYAAWAGRNGEEQFPLASVTKFGHGHTDGKGRTAVMLSDRQAELLMAREFYMMVGKELRGQLVPSVKGAKTLSASLSSAFTNPPTTSTAFGGIIVELMPTGAMIVTGSWQGLSSPLALNLFNGNHFHIGLTGTNGQRIFELQPTLSDNNTTAFYTADRNTYMPTAEFLNMMKMRGVYMDVHSELVPTGELRGQVLSAASSSAYTTLLSPVSVNPPAVGSDATGGLSVEYFFPSTIAVTGSFSMLSSPVAEDLAMGTHLHVGPADGAGPRIQELVATKSDDNMMGDFMLDDNVFSINSTNQKNLLSQLVYCDIHTAMFRAGELRGQLASIV</sequence>
<dbReference type="SMART" id="SM00754">
    <property type="entry name" value="CHRD"/>
    <property type="match status" value="3"/>
</dbReference>
<accession>A0A1X6NUZ7</accession>
<keyword evidence="1" id="KW-0732">Signal</keyword>
<feature type="domain" description="CHRD" evidence="2">
    <location>
        <begin position="30"/>
        <end position="145"/>
    </location>
</feature>
<keyword evidence="4" id="KW-1185">Reference proteome</keyword>
<name>A0A1X6NUZ7_PORUM</name>
<feature type="signal peptide" evidence="1">
    <location>
        <begin position="1"/>
        <end position="26"/>
    </location>
</feature>
<dbReference type="AlphaFoldDB" id="A0A1X6NUZ7"/>
<reference evidence="3 4" key="1">
    <citation type="submission" date="2017-03" db="EMBL/GenBank/DDBJ databases">
        <title>WGS assembly of Porphyra umbilicalis.</title>
        <authorList>
            <person name="Brawley S.H."/>
            <person name="Blouin N.A."/>
            <person name="Ficko-Blean E."/>
            <person name="Wheeler G.L."/>
            <person name="Lohr M."/>
            <person name="Goodson H.V."/>
            <person name="Jenkins J.W."/>
            <person name="Blaby-Haas C.E."/>
            <person name="Helliwell K.E."/>
            <person name="Chan C."/>
            <person name="Marriage T."/>
            <person name="Bhattacharya D."/>
            <person name="Klein A.S."/>
            <person name="Badis Y."/>
            <person name="Brodie J."/>
            <person name="Cao Y."/>
            <person name="Collen J."/>
            <person name="Dittami S.M."/>
            <person name="Gachon C.M."/>
            <person name="Green B.R."/>
            <person name="Karpowicz S."/>
            <person name="Kim J.W."/>
            <person name="Kudahl U."/>
            <person name="Lin S."/>
            <person name="Michel G."/>
            <person name="Mittag M."/>
            <person name="Olson B.J."/>
            <person name="Pangilinan J."/>
            <person name="Peng Y."/>
            <person name="Qiu H."/>
            <person name="Shu S."/>
            <person name="Singer J.T."/>
            <person name="Smith A.G."/>
            <person name="Sprecher B.N."/>
            <person name="Wagner V."/>
            <person name="Wang W."/>
            <person name="Wang Z.-Y."/>
            <person name="Yan J."/>
            <person name="Yarish C."/>
            <person name="Zoeuner-Riek S."/>
            <person name="Zhuang Y."/>
            <person name="Zou Y."/>
            <person name="Lindquist E.A."/>
            <person name="Grimwood J."/>
            <person name="Barry K."/>
            <person name="Rokhsar D.S."/>
            <person name="Schmutz J."/>
            <person name="Stiller J.W."/>
            <person name="Grossman A.R."/>
            <person name="Prochnik S.E."/>
        </authorList>
    </citation>
    <scope>NUCLEOTIDE SEQUENCE [LARGE SCALE GENOMIC DNA]</scope>
    <source>
        <strain evidence="3">4086291</strain>
    </source>
</reference>
<feature type="domain" description="CHRD" evidence="2">
    <location>
        <begin position="282"/>
        <end position="409"/>
    </location>
</feature>
<evidence type="ECO:0000313" key="4">
    <source>
        <dbReference type="Proteomes" id="UP000218209"/>
    </source>
</evidence>
<evidence type="ECO:0000256" key="1">
    <source>
        <dbReference type="SAM" id="SignalP"/>
    </source>
</evidence>
<gene>
    <name evidence="3" type="ORF">BU14_0441s0006</name>
</gene>
<dbReference type="Proteomes" id="UP000218209">
    <property type="component" value="Unassembled WGS sequence"/>
</dbReference>
<proteinExistence type="predicted"/>
<feature type="chain" id="PRO_5012055575" description="CHRD domain-containing protein" evidence="1">
    <location>
        <begin position="27"/>
        <end position="411"/>
    </location>
</feature>